<keyword evidence="3 5" id="KW-1133">Transmembrane helix</keyword>
<feature type="transmembrane region" description="Helical" evidence="5">
    <location>
        <begin position="55"/>
        <end position="73"/>
    </location>
</feature>
<evidence type="ECO:0000256" key="4">
    <source>
        <dbReference type="ARBA" id="ARBA00023136"/>
    </source>
</evidence>
<gene>
    <name evidence="7" type="ORF">B7R54_10015</name>
</gene>
<dbReference type="Proteomes" id="UP000256486">
    <property type="component" value="Unassembled WGS sequence"/>
</dbReference>
<proteinExistence type="predicted"/>
<dbReference type="EMBL" id="NBWZ01000001">
    <property type="protein sequence ID" value="RFA11199.1"/>
    <property type="molecule type" value="Genomic_DNA"/>
</dbReference>
<feature type="domain" description="Ferric oxidoreductase" evidence="6">
    <location>
        <begin position="17"/>
        <end position="139"/>
    </location>
</feature>
<evidence type="ECO:0000256" key="3">
    <source>
        <dbReference type="ARBA" id="ARBA00022989"/>
    </source>
</evidence>
<protein>
    <submittedName>
        <fullName evidence="7">Iron reductase</fullName>
    </submittedName>
</protein>
<sequence>MDAAQLDAALWALGRGTGVVSLVALTLSIVLGVLTRSGRPLPGLPRFSITLLHRNLSLIACVFLVIHIVSLFFDSFAQLTLLDLVVPFFGNFLPFWQGLGTVAVDLLIAVMVTALLRNRLGLRTFRVVHWLVYAMWPVALAHGIGNGTDGTSPWFLWLAAVSVLLVVASVVWRVSSRFVEFSGLRVTGLPDPVLTISSRESR</sequence>
<dbReference type="OrthoDB" id="4827239at2"/>
<feature type="transmembrane region" description="Helical" evidence="5">
    <location>
        <begin position="128"/>
        <end position="148"/>
    </location>
</feature>
<dbReference type="GO" id="GO:0016020">
    <property type="term" value="C:membrane"/>
    <property type="evidence" value="ECO:0007669"/>
    <property type="project" value="UniProtKB-SubCell"/>
</dbReference>
<evidence type="ECO:0000256" key="1">
    <source>
        <dbReference type="ARBA" id="ARBA00004141"/>
    </source>
</evidence>
<evidence type="ECO:0000313" key="7">
    <source>
        <dbReference type="EMBL" id="RFA11199.1"/>
    </source>
</evidence>
<evidence type="ECO:0000313" key="8">
    <source>
        <dbReference type="Proteomes" id="UP000256486"/>
    </source>
</evidence>
<evidence type="ECO:0000259" key="6">
    <source>
        <dbReference type="Pfam" id="PF01794"/>
    </source>
</evidence>
<dbReference type="Pfam" id="PF01794">
    <property type="entry name" value="Ferric_reduct"/>
    <property type="match status" value="1"/>
</dbReference>
<reference evidence="7 8" key="1">
    <citation type="submission" date="2017-04" db="EMBL/GenBank/DDBJ databases">
        <title>Comparative genome analysis of Subtercola boreus.</title>
        <authorList>
            <person name="Cho Y.-J."/>
            <person name="Cho A."/>
            <person name="Kim O.-S."/>
            <person name="Lee J.-I."/>
        </authorList>
    </citation>
    <scope>NUCLEOTIDE SEQUENCE [LARGE SCALE GENOMIC DNA]</scope>
    <source>
        <strain evidence="7 8">K300</strain>
    </source>
</reference>
<keyword evidence="8" id="KW-1185">Reference proteome</keyword>
<keyword evidence="4 5" id="KW-0472">Membrane</keyword>
<name>A0A3E0VNL4_9MICO</name>
<dbReference type="InterPro" id="IPR013130">
    <property type="entry name" value="Fe3_Rdtase_TM_dom"/>
</dbReference>
<evidence type="ECO:0000256" key="2">
    <source>
        <dbReference type="ARBA" id="ARBA00022692"/>
    </source>
</evidence>
<organism evidence="7 8">
    <name type="scientific">Subtercola boreus</name>
    <dbReference type="NCBI Taxonomy" id="120213"/>
    <lineage>
        <taxon>Bacteria</taxon>
        <taxon>Bacillati</taxon>
        <taxon>Actinomycetota</taxon>
        <taxon>Actinomycetes</taxon>
        <taxon>Micrococcales</taxon>
        <taxon>Microbacteriaceae</taxon>
        <taxon>Subtercola</taxon>
    </lineage>
</organism>
<comment type="subcellular location">
    <subcellularLocation>
        <location evidence="1">Membrane</location>
        <topology evidence="1">Multi-pass membrane protein</topology>
    </subcellularLocation>
</comment>
<comment type="caution">
    <text evidence="7">The sequence shown here is derived from an EMBL/GenBank/DDBJ whole genome shotgun (WGS) entry which is preliminary data.</text>
</comment>
<keyword evidence="2 5" id="KW-0812">Transmembrane</keyword>
<accession>A0A3E0VNL4</accession>
<feature type="transmembrane region" description="Helical" evidence="5">
    <location>
        <begin position="12"/>
        <end position="34"/>
    </location>
</feature>
<evidence type="ECO:0000256" key="5">
    <source>
        <dbReference type="SAM" id="Phobius"/>
    </source>
</evidence>
<dbReference type="AlphaFoldDB" id="A0A3E0VNL4"/>
<feature type="transmembrane region" description="Helical" evidence="5">
    <location>
        <begin position="93"/>
        <end position="116"/>
    </location>
</feature>
<feature type="transmembrane region" description="Helical" evidence="5">
    <location>
        <begin position="154"/>
        <end position="175"/>
    </location>
</feature>